<keyword evidence="3" id="KW-1185">Reference proteome</keyword>
<evidence type="ECO:0000313" key="4">
    <source>
        <dbReference type="Proteomes" id="UP000462449"/>
    </source>
</evidence>
<reference evidence="1 4" key="2">
    <citation type="submission" date="2019-12" db="EMBL/GenBank/DDBJ databases">
        <title>Draft genome sequence of Labilibaculum sp. strain 44 isolated from deep waters of Black Sea.</title>
        <authorList>
            <person name="Yadav S."/>
            <person name="Villanueva L."/>
        </authorList>
    </citation>
    <scope>NUCLEOTIDE SEQUENCE [LARGE SCALE GENOMIC DNA]</scope>
    <source>
        <strain evidence="1 4">44</strain>
    </source>
</reference>
<dbReference type="EMBL" id="WOTW01000013">
    <property type="protein sequence ID" value="MUP37671.1"/>
    <property type="molecule type" value="Genomic_DNA"/>
</dbReference>
<dbReference type="Proteomes" id="UP000285951">
    <property type="component" value="Unassembled WGS sequence"/>
</dbReference>
<reference evidence="2 3" key="1">
    <citation type="submission" date="2019-11" db="EMBL/GenBank/DDBJ databases">
        <title>Draft genome sequence of Labilibaculum sp. strain SYP isolated from Black Sea.</title>
        <authorList>
            <person name="Yadav S."/>
            <person name="Villanueva L."/>
        </authorList>
    </citation>
    <scope>NUCLEOTIDE SEQUENCE [LARGE SCALE GENOMIC DNA]</scope>
    <source>
        <strain evidence="2 3">44</strain>
    </source>
</reference>
<name>A0A7M4D4U2_9BACT</name>
<evidence type="ECO:0000313" key="3">
    <source>
        <dbReference type="Proteomes" id="UP000285951"/>
    </source>
</evidence>
<protein>
    <submittedName>
        <fullName evidence="1">Uncharacterized protein</fullName>
    </submittedName>
</protein>
<dbReference type="EMBL" id="QTZN02000013">
    <property type="protein sequence ID" value="MVB06876.1"/>
    <property type="molecule type" value="Genomic_DNA"/>
</dbReference>
<gene>
    <name evidence="2" type="ORF">DWB62_007570</name>
    <name evidence="1" type="ORF">GNY23_07570</name>
</gene>
<organism evidence="1 4">
    <name type="scientific">Labilibaculum euxinus</name>
    <dbReference type="NCBI Taxonomy" id="2686357"/>
    <lineage>
        <taxon>Bacteria</taxon>
        <taxon>Pseudomonadati</taxon>
        <taxon>Bacteroidota</taxon>
        <taxon>Bacteroidia</taxon>
        <taxon>Marinilabiliales</taxon>
        <taxon>Marinifilaceae</taxon>
        <taxon>Labilibaculum</taxon>
    </lineage>
</organism>
<comment type="caution">
    <text evidence="1">The sequence shown here is derived from an EMBL/GenBank/DDBJ whole genome shotgun (WGS) entry which is preliminary data.</text>
</comment>
<dbReference type="Proteomes" id="UP000462449">
    <property type="component" value="Unassembled WGS sequence"/>
</dbReference>
<dbReference type="AlphaFoldDB" id="A0A7M4D4U2"/>
<dbReference type="RefSeq" id="WP_156195395.1">
    <property type="nucleotide sequence ID" value="NZ_QTZN02000013.1"/>
</dbReference>
<evidence type="ECO:0000313" key="1">
    <source>
        <dbReference type="EMBL" id="MUP37671.1"/>
    </source>
</evidence>
<sequence>MIDSIALGDFKIPPLEIGEISDTIVFEQNTYSFSCLTASKLKIKGELLIQGSKENLSLKINKNGTLAIE</sequence>
<evidence type="ECO:0000313" key="2">
    <source>
        <dbReference type="EMBL" id="MVB06876.1"/>
    </source>
</evidence>
<proteinExistence type="predicted"/>
<accession>A0A7M4D4U2</accession>